<name>L9VEW4_9EURY</name>
<proteinExistence type="predicted"/>
<evidence type="ECO:0000256" key="1">
    <source>
        <dbReference type="SAM" id="MobiDB-lite"/>
    </source>
</evidence>
<dbReference type="Proteomes" id="UP000011599">
    <property type="component" value="Unassembled WGS sequence"/>
</dbReference>
<keyword evidence="3" id="KW-1185">Reference proteome</keyword>
<sequence length="90" mass="9700">MEVSERSVRARDGIHVSDSVENAPGPVFEIARRKDAGSAGQAIPRISGATDIDRGLREAVGRERRVECDVDSDLERAEAVAVEQVAVVRS</sequence>
<organism evidence="2 3">
    <name type="scientific">Natronorubrum tibetense GA33</name>
    <dbReference type="NCBI Taxonomy" id="1114856"/>
    <lineage>
        <taxon>Archaea</taxon>
        <taxon>Methanobacteriati</taxon>
        <taxon>Methanobacteriota</taxon>
        <taxon>Stenosarchaea group</taxon>
        <taxon>Halobacteria</taxon>
        <taxon>Halobacteriales</taxon>
        <taxon>Natrialbaceae</taxon>
        <taxon>Natronorubrum</taxon>
    </lineage>
</organism>
<dbReference type="AlphaFoldDB" id="L9VEW4"/>
<evidence type="ECO:0000313" key="3">
    <source>
        <dbReference type="Proteomes" id="UP000011599"/>
    </source>
</evidence>
<feature type="region of interest" description="Disordered" evidence="1">
    <location>
        <begin position="1"/>
        <end position="22"/>
    </location>
</feature>
<accession>L9VEW4</accession>
<gene>
    <name evidence="2" type="ORF">C496_23406</name>
</gene>
<protein>
    <submittedName>
        <fullName evidence="2">Uncharacterized protein</fullName>
    </submittedName>
</protein>
<evidence type="ECO:0000313" key="2">
    <source>
        <dbReference type="EMBL" id="ELY35576.1"/>
    </source>
</evidence>
<feature type="compositionally biased region" description="Basic and acidic residues" evidence="1">
    <location>
        <begin position="1"/>
        <end position="15"/>
    </location>
</feature>
<comment type="caution">
    <text evidence="2">The sequence shown here is derived from an EMBL/GenBank/DDBJ whole genome shotgun (WGS) entry which is preliminary data.</text>
</comment>
<reference evidence="2 3" key="1">
    <citation type="journal article" date="2014" name="PLoS Genet.">
        <title>Phylogenetically driven sequencing of extremely halophilic archaea reveals strategies for static and dynamic osmo-response.</title>
        <authorList>
            <person name="Becker E.A."/>
            <person name="Seitzer P.M."/>
            <person name="Tritt A."/>
            <person name="Larsen D."/>
            <person name="Krusor M."/>
            <person name="Yao A.I."/>
            <person name="Wu D."/>
            <person name="Madern D."/>
            <person name="Eisen J.A."/>
            <person name="Darling A.E."/>
            <person name="Facciotti M.T."/>
        </authorList>
    </citation>
    <scope>NUCLEOTIDE SEQUENCE [LARGE SCALE GENOMIC DNA]</scope>
    <source>
        <strain evidence="2 3">GA33</strain>
    </source>
</reference>
<dbReference type="EMBL" id="AOHW01000056">
    <property type="protein sequence ID" value="ELY35576.1"/>
    <property type="molecule type" value="Genomic_DNA"/>
</dbReference>